<dbReference type="PANTHER" id="PTHR43821">
    <property type="entry name" value="NAD(P)H NITROREDUCTASE YDJA-RELATED"/>
    <property type="match status" value="1"/>
</dbReference>
<proteinExistence type="inferred from homology"/>
<dbReference type="SUPFAM" id="SSF55469">
    <property type="entry name" value="FMN-dependent nitroreductase-like"/>
    <property type="match status" value="1"/>
</dbReference>
<dbReference type="Proteomes" id="UP001249020">
    <property type="component" value="Unassembled WGS sequence"/>
</dbReference>
<accession>A0AAW8QXK7</accession>
<evidence type="ECO:0000313" key="11">
    <source>
        <dbReference type="Proteomes" id="UP001249020"/>
    </source>
</evidence>
<evidence type="ECO:0000256" key="2">
    <source>
        <dbReference type="ARBA" id="ARBA00022630"/>
    </source>
</evidence>
<comment type="caution">
    <text evidence="10">The sequence shown here is derived from an EMBL/GenBank/DDBJ whole genome shotgun (WGS) entry which is preliminary data.</text>
</comment>
<evidence type="ECO:0000256" key="4">
    <source>
        <dbReference type="ARBA" id="ARBA00022857"/>
    </source>
</evidence>
<dbReference type="AlphaFoldDB" id="A0AAW8QXK7"/>
<evidence type="ECO:0000256" key="7">
    <source>
        <dbReference type="PIRNR" id="PIRNR000232"/>
    </source>
</evidence>
<keyword evidence="4 7" id="KW-0521">NADP</keyword>
<gene>
    <name evidence="10" type="ORF">RM544_04705</name>
</gene>
<keyword evidence="6 7" id="KW-0520">NAD</keyword>
<organism evidence="10 11">
    <name type="scientific">Brumicola blandensis</name>
    <dbReference type="NCBI Taxonomy" id="3075611"/>
    <lineage>
        <taxon>Bacteria</taxon>
        <taxon>Pseudomonadati</taxon>
        <taxon>Pseudomonadota</taxon>
        <taxon>Gammaproteobacteria</taxon>
        <taxon>Alteromonadales</taxon>
        <taxon>Alteromonadaceae</taxon>
        <taxon>Brumicola</taxon>
    </lineage>
</organism>
<dbReference type="EC" id="1.-.-.-" evidence="7"/>
<dbReference type="CDD" id="cd02135">
    <property type="entry name" value="YdjA-like"/>
    <property type="match status" value="1"/>
</dbReference>
<dbReference type="RefSeq" id="WP_311360604.1">
    <property type="nucleotide sequence ID" value="NZ_JAVRIE010000001.1"/>
</dbReference>
<evidence type="ECO:0000259" key="9">
    <source>
        <dbReference type="Pfam" id="PF00881"/>
    </source>
</evidence>
<comment type="similarity">
    <text evidence="1 7">Belongs to the nitroreductase family.</text>
</comment>
<dbReference type="PIRSF" id="PIRSF000232">
    <property type="entry name" value="YdjA"/>
    <property type="match status" value="1"/>
</dbReference>
<sequence>MDALDLLLNRSSQPRLSAPAPEGVVLENIMQAALRAPDHRCLTPWQFVICKGAGLHRLGEVFEQAAINSNADQSSIERAPQLPLRAPMVIVTIAKYKEDPKVPWVEQVASAACAMSNMQMAALAQGFQGVWRTGSYAQNEDVKTAFGCVEHDEILGFMYLGTSKLKTMPKPQRNSGDYFSVWE</sequence>
<feature type="binding site" description="in other chain" evidence="8">
    <location>
        <begin position="10"/>
        <end position="12"/>
    </location>
    <ligand>
        <name>FMN</name>
        <dbReference type="ChEBI" id="CHEBI:58210"/>
        <note>ligand shared between dimeric partners</note>
    </ligand>
</feature>
<comment type="cofactor">
    <cofactor evidence="8">
        <name>FMN</name>
        <dbReference type="ChEBI" id="CHEBI:58210"/>
    </cofactor>
    <text evidence="8">Binds 1 FMN per subunit.</text>
</comment>
<dbReference type="InterPro" id="IPR029479">
    <property type="entry name" value="Nitroreductase"/>
</dbReference>
<keyword evidence="2 7" id="KW-0285">Flavoprotein</keyword>
<evidence type="ECO:0000313" key="10">
    <source>
        <dbReference type="EMBL" id="MDT0581831.1"/>
    </source>
</evidence>
<keyword evidence="3 7" id="KW-0288">FMN</keyword>
<dbReference type="EMBL" id="JAVRIE010000001">
    <property type="protein sequence ID" value="MDT0581831.1"/>
    <property type="molecule type" value="Genomic_DNA"/>
</dbReference>
<dbReference type="PANTHER" id="PTHR43821:SF1">
    <property type="entry name" value="NAD(P)H NITROREDUCTASE YDJA-RELATED"/>
    <property type="match status" value="1"/>
</dbReference>
<dbReference type="Gene3D" id="3.40.109.10">
    <property type="entry name" value="NADH Oxidase"/>
    <property type="match status" value="1"/>
</dbReference>
<protein>
    <recommendedName>
        <fullName evidence="7">Putative NAD(P)H nitroreductase</fullName>
        <ecNumber evidence="7">1.-.-.-</ecNumber>
    </recommendedName>
</protein>
<feature type="binding site" evidence="8">
    <location>
        <position position="39"/>
    </location>
    <ligand>
        <name>FMN</name>
        <dbReference type="ChEBI" id="CHEBI:58210"/>
        <note>ligand shared between dimeric partners</note>
    </ligand>
</feature>
<evidence type="ECO:0000256" key="5">
    <source>
        <dbReference type="ARBA" id="ARBA00023002"/>
    </source>
</evidence>
<dbReference type="InterPro" id="IPR000415">
    <property type="entry name" value="Nitroreductase-like"/>
</dbReference>
<evidence type="ECO:0000256" key="1">
    <source>
        <dbReference type="ARBA" id="ARBA00007118"/>
    </source>
</evidence>
<feature type="binding site" evidence="8">
    <location>
        <position position="35"/>
    </location>
    <ligand>
        <name>FMN</name>
        <dbReference type="ChEBI" id="CHEBI:58210"/>
        <note>ligand shared between dimeric partners</note>
    </ligand>
</feature>
<keyword evidence="11" id="KW-1185">Reference proteome</keyword>
<evidence type="ECO:0000256" key="8">
    <source>
        <dbReference type="PIRSR" id="PIRSR000232-1"/>
    </source>
</evidence>
<dbReference type="InterPro" id="IPR052530">
    <property type="entry name" value="NAD(P)H_nitroreductase"/>
</dbReference>
<dbReference type="InterPro" id="IPR026021">
    <property type="entry name" value="YdjA-like"/>
</dbReference>
<feature type="domain" description="Nitroreductase" evidence="9">
    <location>
        <begin position="25"/>
        <end position="161"/>
    </location>
</feature>
<evidence type="ECO:0000256" key="3">
    <source>
        <dbReference type="ARBA" id="ARBA00022643"/>
    </source>
</evidence>
<keyword evidence="5 7" id="KW-0560">Oxidoreductase</keyword>
<reference evidence="10 11" key="1">
    <citation type="submission" date="2023-09" db="EMBL/GenBank/DDBJ databases">
        <authorList>
            <person name="Rey-Velasco X."/>
        </authorList>
    </citation>
    <scope>NUCLEOTIDE SEQUENCE [LARGE SCALE GENOMIC DNA]</scope>
    <source>
        <strain evidence="10 11">W409</strain>
    </source>
</reference>
<dbReference type="Pfam" id="PF00881">
    <property type="entry name" value="Nitroreductase"/>
    <property type="match status" value="1"/>
</dbReference>
<evidence type="ECO:0000256" key="6">
    <source>
        <dbReference type="ARBA" id="ARBA00023027"/>
    </source>
</evidence>
<dbReference type="NCBIfam" id="NF008088">
    <property type="entry name" value="PRK10828.1"/>
    <property type="match status" value="1"/>
</dbReference>
<dbReference type="GO" id="GO:0016491">
    <property type="term" value="F:oxidoreductase activity"/>
    <property type="evidence" value="ECO:0007669"/>
    <property type="project" value="UniProtKB-UniRule"/>
</dbReference>
<feature type="binding site" description="in other chain" evidence="8">
    <location>
        <begin position="131"/>
        <end position="133"/>
    </location>
    <ligand>
        <name>FMN</name>
        <dbReference type="ChEBI" id="CHEBI:58210"/>
        <note>ligand shared between dimeric partners</note>
    </ligand>
</feature>
<name>A0AAW8QXK7_9ALTE</name>